<proteinExistence type="predicted"/>
<keyword evidence="3" id="KW-1185">Reference proteome</keyword>
<keyword evidence="1" id="KW-1133">Transmembrane helix</keyword>
<name>A0A9P6EPH8_9AGAR</name>
<dbReference type="AlphaFoldDB" id="A0A9P6EPH8"/>
<protein>
    <recommendedName>
        <fullName evidence="4">Transmembrane protein</fullName>
    </recommendedName>
</protein>
<gene>
    <name evidence="2" type="ORF">CPB83DRAFT_807004</name>
</gene>
<organism evidence="2 3">
    <name type="scientific">Crepidotus variabilis</name>
    <dbReference type="NCBI Taxonomy" id="179855"/>
    <lineage>
        <taxon>Eukaryota</taxon>
        <taxon>Fungi</taxon>
        <taxon>Dikarya</taxon>
        <taxon>Basidiomycota</taxon>
        <taxon>Agaricomycotina</taxon>
        <taxon>Agaricomycetes</taxon>
        <taxon>Agaricomycetidae</taxon>
        <taxon>Agaricales</taxon>
        <taxon>Agaricineae</taxon>
        <taxon>Crepidotaceae</taxon>
        <taxon>Crepidotus</taxon>
    </lineage>
</organism>
<comment type="caution">
    <text evidence="2">The sequence shown here is derived from an EMBL/GenBank/DDBJ whole genome shotgun (WGS) entry which is preliminary data.</text>
</comment>
<keyword evidence="1" id="KW-0812">Transmembrane</keyword>
<sequence length="439" mass="48198">MPFHIEYPVTRTIRWRWLGPISFLGAFIAIVLLTVLNVALVGYETVNVFSDDFMTTQPQWYHKFMPYRKPKPGSLCDAHLFNVGDRFTTNYTIFEWVVQSVNAPNAAKSGVSYGGSPLNDCDVTKIYMNGDLTRYTVQFSVVMACRDREKFGVTATTSFTISILPGILPEIFGTSRVVDGGDAIDPRPWAISELIRFAATDLGNRAKTALVVSNGATPVVFSVTGSFDDNSFCPASKSSSNCGTQRPIISFPEAVSITLNGTTSGDDNTPGIDSLTEAPVLNIMQTVYAAARIDLGIDSLNNFILHNQSLPLILNKTFPATPFTPASQQQALTSELYANWENPAIAFQDTNLTSYLPLTSTGPAEVQLVYLCRFQRRKSVGSLIISVLVAVLSMFSSGWGAYMLLLTTMAKRTPDSNSCEGHLAEPYRHLQQTPEKFVE</sequence>
<feature type="transmembrane region" description="Helical" evidence="1">
    <location>
        <begin position="383"/>
        <end position="405"/>
    </location>
</feature>
<dbReference type="OrthoDB" id="2564485at2759"/>
<evidence type="ECO:0000313" key="2">
    <source>
        <dbReference type="EMBL" id="KAF9532600.1"/>
    </source>
</evidence>
<keyword evidence="1" id="KW-0472">Membrane</keyword>
<dbReference type="Proteomes" id="UP000807306">
    <property type="component" value="Unassembled WGS sequence"/>
</dbReference>
<reference evidence="2" key="1">
    <citation type="submission" date="2020-11" db="EMBL/GenBank/DDBJ databases">
        <authorList>
            <consortium name="DOE Joint Genome Institute"/>
            <person name="Ahrendt S."/>
            <person name="Riley R."/>
            <person name="Andreopoulos W."/>
            <person name="Labutti K."/>
            <person name="Pangilinan J."/>
            <person name="Ruiz-Duenas F.J."/>
            <person name="Barrasa J.M."/>
            <person name="Sanchez-Garcia M."/>
            <person name="Camarero S."/>
            <person name="Miyauchi S."/>
            <person name="Serrano A."/>
            <person name="Linde D."/>
            <person name="Babiker R."/>
            <person name="Drula E."/>
            <person name="Ayuso-Fernandez I."/>
            <person name="Pacheco R."/>
            <person name="Padilla G."/>
            <person name="Ferreira P."/>
            <person name="Barriuso J."/>
            <person name="Kellner H."/>
            <person name="Castanera R."/>
            <person name="Alfaro M."/>
            <person name="Ramirez L."/>
            <person name="Pisabarro A.G."/>
            <person name="Kuo A."/>
            <person name="Tritt A."/>
            <person name="Lipzen A."/>
            <person name="He G."/>
            <person name="Yan M."/>
            <person name="Ng V."/>
            <person name="Cullen D."/>
            <person name="Martin F."/>
            <person name="Rosso M.-N."/>
            <person name="Henrissat B."/>
            <person name="Hibbett D."/>
            <person name="Martinez A.T."/>
            <person name="Grigoriev I.V."/>
        </authorList>
    </citation>
    <scope>NUCLEOTIDE SEQUENCE</scope>
    <source>
        <strain evidence="2">CBS 506.95</strain>
    </source>
</reference>
<feature type="transmembrane region" description="Helical" evidence="1">
    <location>
        <begin position="21"/>
        <end position="43"/>
    </location>
</feature>
<evidence type="ECO:0000313" key="3">
    <source>
        <dbReference type="Proteomes" id="UP000807306"/>
    </source>
</evidence>
<accession>A0A9P6EPH8</accession>
<dbReference type="EMBL" id="MU157831">
    <property type="protein sequence ID" value="KAF9532600.1"/>
    <property type="molecule type" value="Genomic_DNA"/>
</dbReference>
<evidence type="ECO:0008006" key="4">
    <source>
        <dbReference type="Google" id="ProtNLM"/>
    </source>
</evidence>
<evidence type="ECO:0000256" key="1">
    <source>
        <dbReference type="SAM" id="Phobius"/>
    </source>
</evidence>